<name>A0A511N7N4_DEIC1</name>
<dbReference type="EMBL" id="BJXB01000021">
    <property type="protein sequence ID" value="GEM48476.1"/>
    <property type="molecule type" value="Genomic_DNA"/>
</dbReference>
<dbReference type="InterPro" id="IPR018682">
    <property type="entry name" value="DUF2167_membr"/>
</dbReference>
<keyword evidence="1" id="KW-0812">Transmembrane</keyword>
<keyword evidence="1" id="KW-1133">Transmembrane helix</keyword>
<dbReference type="Proteomes" id="UP000321306">
    <property type="component" value="Unassembled WGS sequence"/>
</dbReference>
<keyword evidence="1" id="KW-0472">Membrane</keyword>
<dbReference type="OrthoDB" id="196355at2"/>
<gene>
    <name evidence="2" type="ORF">DC3_41110</name>
</gene>
<proteinExistence type="predicted"/>
<evidence type="ECO:0000313" key="3">
    <source>
        <dbReference type="Proteomes" id="UP000321306"/>
    </source>
</evidence>
<protein>
    <submittedName>
        <fullName evidence="2">Uncharacterized protein</fullName>
    </submittedName>
</protein>
<feature type="transmembrane region" description="Helical" evidence="1">
    <location>
        <begin position="263"/>
        <end position="281"/>
    </location>
</feature>
<evidence type="ECO:0000313" key="2">
    <source>
        <dbReference type="EMBL" id="GEM48476.1"/>
    </source>
</evidence>
<organism evidence="2 3">
    <name type="scientific">Deinococcus cellulosilyticus (strain DSM 18568 / NBRC 106333 / KACC 11606 / 5516J-15)</name>
    <dbReference type="NCBI Taxonomy" id="1223518"/>
    <lineage>
        <taxon>Bacteria</taxon>
        <taxon>Thermotogati</taxon>
        <taxon>Deinococcota</taxon>
        <taxon>Deinococci</taxon>
        <taxon>Deinococcales</taxon>
        <taxon>Deinococcaceae</taxon>
        <taxon>Deinococcus</taxon>
    </lineage>
</organism>
<dbReference type="RefSeq" id="WP_146887572.1">
    <property type="nucleotide sequence ID" value="NZ_BJXB01000021.1"/>
</dbReference>
<dbReference type="Pfam" id="PF09935">
    <property type="entry name" value="DUF2167"/>
    <property type="match status" value="1"/>
</dbReference>
<comment type="caution">
    <text evidence="2">The sequence shown here is derived from an EMBL/GenBank/DDBJ whole genome shotgun (WGS) entry which is preliminary data.</text>
</comment>
<keyword evidence="3" id="KW-1185">Reference proteome</keyword>
<dbReference type="AlphaFoldDB" id="A0A511N7N4"/>
<evidence type="ECO:0000256" key="1">
    <source>
        <dbReference type="SAM" id="Phobius"/>
    </source>
</evidence>
<accession>A0A511N7N4</accession>
<reference evidence="2 3" key="1">
    <citation type="submission" date="2019-07" db="EMBL/GenBank/DDBJ databases">
        <title>Whole genome shotgun sequence of Deinococcus cellulosilyticus NBRC 106333.</title>
        <authorList>
            <person name="Hosoyama A."/>
            <person name="Uohara A."/>
            <person name="Ohji S."/>
            <person name="Ichikawa N."/>
        </authorList>
    </citation>
    <scope>NUCLEOTIDE SEQUENCE [LARGE SCALE GENOMIC DNA]</scope>
    <source>
        <strain evidence="2 3">NBRC 106333</strain>
    </source>
</reference>
<sequence>MLYNPAFLVLSRNRSRRVRLHKWLLLGCLLGVAQVQGHGINNPEMFDSVLHYQTAETTLPHHLQVQPASSIRFLNSQDANHVIYDVWGGSPDSSIIGMLLPRNLSPVSEGGWGLSLQHLDTGYVDARRWKNIDAKQLLKTLQKNSQAEVLNWALPPTFNPQTGVLMFATEVKLPGAQDTAIFPKVLLLGREGLLLMKGIIEKKHWEGMKATLQDLAFSVTFQDGYRYTDVQAGDRLYDYGMTALITETPVQDPERKTSSAPLLFPWIAVLLGLGLMGTLMGKRVRSASLTVRPD</sequence>